<evidence type="ECO:0000313" key="8">
    <source>
        <dbReference type="EMBL" id="BDD10759.1"/>
    </source>
</evidence>
<keyword evidence="9" id="KW-1185">Reference proteome</keyword>
<dbReference type="EMBL" id="AP025314">
    <property type="protein sequence ID" value="BDD10759.1"/>
    <property type="molecule type" value="Genomic_DNA"/>
</dbReference>
<dbReference type="InterPro" id="IPR014327">
    <property type="entry name" value="RNA_pol_sigma70_bacteroid"/>
</dbReference>
<sequence>MGPHARVWLKHRVGSIIFLAKGRRYTTPFSLRSRLYAYCIFRPILLVRNSGIIEMKKPTLNEQLADYKALYDKNATLIFNYVKKSTGSTLDAEDIVQELFVDLWSKKGKVSFRERDLRPYLFRMARNKIIDLYRKREVEKRHTDNFGKTANRSSSQAESMEHVEYKELKESVDLLIAQLPPQCKDVFLMSRIGGMSYAEIGELLGISTKTVENHIGKALKRLKKGLPKYVLASVVLIAVAIKLSVIYERFIKSL</sequence>
<dbReference type="Gene3D" id="1.10.1740.10">
    <property type="match status" value="1"/>
</dbReference>
<evidence type="ECO:0000256" key="3">
    <source>
        <dbReference type="ARBA" id="ARBA00023082"/>
    </source>
</evidence>
<keyword evidence="4" id="KW-0804">Transcription</keyword>
<dbReference type="PANTHER" id="PTHR43133">
    <property type="entry name" value="RNA POLYMERASE ECF-TYPE SIGMA FACTO"/>
    <property type="match status" value="1"/>
</dbReference>
<dbReference type="PANTHER" id="PTHR43133:SF46">
    <property type="entry name" value="RNA POLYMERASE SIGMA-70 FACTOR ECF SUBFAMILY"/>
    <property type="match status" value="1"/>
</dbReference>
<evidence type="ECO:0000259" key="6">
    <source>
        <dbReference type="Pfam" id="PF04542"/>
    </source>
</evidence>
<dbReference type="InterPro" id="IPR039425">
    <property type="entry name" value="RNA_pol_sigma-70-like"/>
</dbReference>
<evidence type="ECO:0000256" key="5">
    <source>
        <dbReference type="SAM" id="Phobius"/>
    </source>
</evidence>
<keyword evidence="5" id="KW-0812">Transmembrane</keyword>
<feature type="domain" description="RNA polymerase sigma-70 region 2" evidence="6">
    <location>
        <begin position="70"/>
        <end position="136"/>
    </location>
</feature>
<dbReference type="CDD" id="cd06171">
    <property type="entry name" value="Sigma70_r4"/>
    <property type="match status" value="1"/>
</dbReference>
<dbReference type="GO" id="GO:0003677">
    <property type="term" value="F:DNA binding"/>
    <property type="evidence" value="ECO:0007669"/>
    <property type="project" value="InterPro"/>
</dbReference>
<dbReference type="Pfam" id="PF08281">
    <property type="entry name" value="Sigma70_r4_2"/>
    <property type="match status" value="1"/>
</dbReference>
<dbReference type="GO" id="GO:0016987">
    <property type="term" value="F:sigma factor activity"/>
    <property type="evidence" value="ECO:0007669"/>
    <property type="project" value="UniProtKB-KW"/>
</dbReference>
<dbReference type="SUPFAM" id="SSF88659">
    <property type="entry name" value="Sigma3 and sigma4 domains of RNA polymerase sigma factors"/>
    <property type="match status" value="1"/>
</dbReference>
<accession>A0AAU9D874</accession>
<dbReference type="Pfam" id="PF04542">
    <property type="entry name" value="Sigma70_r2"/>
    <property type="match status" value="1"/>
</dbReference>
<reference evidence="8 9" key="1">
    <citation type="submission" date="2021-12" db="EMBL/GenBank/DDBJ databases">
        <title>Genome sequencing of bacteria with rrn-lacking chromosome and rrn-plasmid.</title>
        <authorList>
            <person name="Anda M."/>
            <person name="Iwasaki W."/>
        </authorList>
    </citation>
    <scope>NUCLEOTIDE SEQUENCE [LARGE SCALE GENOMIC DNA]</scope>
    <source>
        <strain evidence="8 9">DSM 100852</strain>
    </source>
</reference>
<proteinExistence type="inferred from homology"/>
<comment type="similarity">
    <text evidence="1">Belongs to the sigma-70 factor family. ECF subfamily.</text>
</comment>
<dbReference type="InterPro" id="IPR013249">
    <property type="entry name" value="RNA_pol_sigma70_r4_t2"/>
</dbReference>
<feature type="transmembrane region" description="Helical" evidence="5">
    <location>
        <begin position="229"/>
        <end position="247"/>
    </location>
</feature>
<dbReference type="InterPro" id="IPR036388">
    <property type="entry name" value="WH-like_DNA-bd_sf"/>
</dbReference>
<gene>
    <name evidence="8" type="ORF">FUAX_31910</name>
</gene>
<dbReference type="KEGG" id="fax:FUAX_31910"/>
<evidence type="ECO:0008006" key="10">
    <source>
        <dbReference type="Google" id="ProtNLM"/>
    </source>
</evidence>
<dbReference type="InterPro" id="IPR013324">
    <property type="entry name" value="RNA_pol_sigma_r3/r4-like"/>
</dbReference>
<dbReference type="SUPFAM" id="SSF88946">
    <property type="entry name" value="Sigma2 domain of RNA polymerase sigma factors"/>
    <property type="match status" value="1"/>
</dbReference>
<name>A0AAU9D874_9BACT</name>
<evidence type="ECO:0000313" key="9">
    <source>
        <dbReference type="Proteomes" id="UP001348817"/>
    </source>
</evidence>
<dbReference type="InterPro" id="IPR013325">
    <property type="entry name" value="RNA_pol_sigma_r2"/>
</dbReference>
<dbReference type="NCBIfam" id="TIGR02937">
    <property type="entry name" value="sigma70-ECF"/>
    <property type="match status" value="1"/>
</dbReference>
<dbReference type="AlphaFoldDB" id="A0AAU9D874"/>
<evidence type="ECO:0000256" key="2">
    <source>
        <dbReference type="ARBA" id="ARBA00023015"/>
    </source>
</evidence>
<feature type="domain" description="RNA polymerase sigma factor 70 region 4 type 2" evidence="7">
    <location>
        <begin position="170"/>
        <end position="222"/>
    </location>
</feature>
<evidence type="ECO:0000259" key="7">
    <source>
        <dbReference type="Pfam" id="PF08281"/>
    </source>
</evidence>
<keyword evidence="2" id="KW-0805">Transcription regulation</keyword>
<dbReference type="InterPro" id="IPR007627">
    <property type="entry name" value="RNA_pol_sigma70_r2"/>
</dbReference>
<dbReference type="InterPro" id="IPR014284">
    <property type="entry name" value="RNA_pol_sigma-70_dom"/>
</dbReference>
<keyword evidence="3" id="KW-0731">Sigma factor</keyword>
<keyword evidence="5" id="KW-0472">Membrane</keyword>
<dbReference type="Proteomes" id="UP001348817">
    <property type="component" value="Chromosome"/>
</dbReference>
<protein>
    <recommendedName>
        <fullName evidence="10">RNA polymerase sigma-70 factor</fullName>
    </recommendedName>
</protein>
<keyword evidence="5" id="KW-1133">Transmembrane helix</keyword>
<evidence type="ECO:0000256" key="4">
    <source>
        <dbReference type="ARBA" id="ARBA00023163"/>
    </source>
</evidence>
<dbReference type="Gene3D" id="1.10.10.10">
    <property type="entry name" value="Winged helix-like DNA-binding domain superfamily/Winged helix DNA-binding domain"/>
    <property type="match status" value="1"/>
</dbReference>
<evidence type="ECO:0000256" key="1">
    <source>
        <dbReference type="ARBA" id="ARBA00010641"/>
    </source>
</evidence>
<dbReference type="NCBIfam" id="TIGR02985">
    <property type="entry name" value="Sig70_bacteroi1"/>
    <property type="match status" value="1"/>
</dbReference>
<dbReference type="GO" id="GO:0006352">
    <property type="term" value="P:DNA-templated transcription initiation"/>
    <property type="evidence" value="ECO:0007669"/>
    <property type="project" value="InterPro"/>
</dbReference>
<organism evidence="8 9">
    <name type="scientific">Fulvitalea axinellae</name>
    <dbReference type="NCBI Taxonomy" id="1182444"/>
    <lineage>
        <taxon>Bacteria</taxon>
        <taxon>Pseudomonadati</taxon>
        <taxon>Bacteroidota</taxon>
        <taxon>Cytophagia</taxon>
        <taxon>Cytophagales</taxon>
        <taxon>Persicobacteraceae</taxon>
        <taxon>Fulvitalea</taxon>
    </lineage>
</organism>